<reference evidence="1 2" key="1">
    <citation type="submission" date="2020-01" db="EMBL/GenBank/DDBJ databases">
        <title>Genomes of bacteria type strains.</title>
        <authorList>
            <person name="Chen J."/>
            <person name="Zhu S."/>
            <person name="Chen J."/>
        </authorList>
    </citation>
    <scope>NUCLEOTIDE SEQUENCE [LARGE SCALE GENOMIC DNA]</scope>
    <source>
        <strain evidence="1 2">KCTC 52919</strain>
    </source>
</reference>
<accession>A0A6L9MLS5</accession>
<evidence type="ECO:0000313" key="1">
    <source>
        <dbReference type="EMBL" id="NDV88793.1"/>
    </source>
</evidence>
<dbReference type="Proteomes" id="UP000476332">
    <property type="component" value="Unassembled WGS sequence"/>
</dbReference>
<name>A0A6L9MLS5_9HYPH</name>
<gene>
    <name evidence="1" type="ORF">GTW51_19030</name>
</gene>
<organism evidence="1 2">
    <name type="scientific">Aurantimonas aggregata</name>
    <dbReference type="NCBI Taxonomy" id="2047720"/>
    <lineage>
        <taxon>Bacteria</taxon>
        <taxon>Pseudomonadati</taxon>
        <taxon>Pseudomonadota</taxon>
        <taxon>Alphaproteobacteria</taxon>
        <taxon>Hyphomicrobiales</taxon>
        <taxon>Aurantimonadaceae</taxon>
        <taxon>Aurantimonas</taxon>
    </lineage>
</organism>
<proteinExistence type="predicted"/>
<dbReference type="AlphaFoldDB" id="A0A6L9MLS5"/>
<protein>
    <submittedName>
        <fullName evidence="1">Uncharacterized protein</fullName>
    </submittedName>
</protein>
<dbReference type="RefSeq" id="WP_163045643.1">
    <property type="nucleotide sequence ID" value="NZ_JAAAMJ010000020.1"/>
</dbReference>
<comment type="caution">
    <text evidence="1">The sequence shown here is derived from an EMBL/GenBank/DDBJ whole genome shotgun (WGS) entry which is preliminary data.</text>
</comment>
<evidence type="ECO:0000313" key="2">
    <source>
        <dbReference type="Proteomes" id="UP000476332"/>
    </source>
</evidence>
<dbReference type="EMBL" id="JAAAMJ010000020">
    <property type="protein sequence ID" value="NDV88793.1"/>
    <property type="molecule type" value="Genomic_DNA"/>
</dbReference>
<sequence length="77" mass="8718">MADDIDWCARVAQLREIEFARVSGDMLEEARFGADMARYTKVSAADLQAAIQYAERQCAKSQGRRSRYALAARARPY</sequence>
<keyword evidence="2" id="KW-1185">Reference proteome</keyword>